<evidence type="ECO:0000313" key="3">
    <source>
        <dbReference type="EMBL" id="KAF6059602.1"/>
    </source>
</evidence>
<comment type="caution">
    <text evidence="3">The sequence shown here is derived from an EMBL/GenBank/DDBJ whole genome shotgun (WGS) entry which is preliminary data.</text>
</comment>
<reference evidence="3" key="1">
    <citation type="submission" date="2020-03" db="EMBL/GenBank/DDBJ databases">
        <title>FDA dAtabase for Regulatory Grade micrObial Sequences (FDA-ARGOS): Supporting development and validation of Infectious Disease Dx tests.</title>
        <authorList>
            <person name="Campos J."/>
            <person name="Goldberg B."/>
            <person name="Tallon L."/>
            <person name="Sadzewicz L."/>
            <person name="Vavikolanu K."/>
            <person name="Mehta A."/>
            <person name="Aluvathingal J."/>
            <person name="Nadendla S."/>
            <person name="Nandy P."/>
            <person name="Geyer C."/>
            <person name="Yan Y."/>
            <person name="Sichtig H."/>
        </authorList>
    </citation>
    <scope>NUCLEOTIDE SEQUENCE [LARGE SCALE GENOMIC DNA]</scope>
    <source>
        <strain evidence="3">FDAARGOS_652</strain>
    </source>
</reference>
<feature type="region of interest" description="Disordered" evidence="1">
    <location>
        <begin position="222"/>
        <end position="248"/>
    </location>
</feature>
<protein>
    <recommendedName>
        <fullName evidence="5">GPI-anchored protein</fullName>
    </recommendedName>
</protein>
<feature type="compositionally biased region" description="Polar residues" evidence="1">
    <location>
        <begin position="229"/>
        <end position="248"/>
    </location>
</feature>
<feature type="signal peptide" evidence="2">
    <location>
        <begin position="1"/>
        <end position="19"/>
    </location>
</feature>
<evidence type="ECO:0000256" key="1">
    <source>
        <dbReference type="SAM" id="MobiDB-lite"/>
    </source>
</evidence>
<organism evidence="3 4">
    <name type="scientific">Candida parapsilosis</name>
    <name type="common">Yeast</name>
    <dbReference type="NCBI Taxonomy" id="5480"/>
    <lineage>
        <taxon>Eukaryota</taxon>
        <taxon>Fungi</taxon>
        <taxon>Dikarya</taxon>
        <taxon>Ascomycota</taxon>
        <taxon>Saccharomycotina</taxon>
        <taxon>Pichiomycetes</taxon>
        <taxon>Debaryomycetaceae</taxon>
        <taxon>Candida/Lodderomyces clade</taxon>
        <taxon>Candida</taxon>
    </lineage>
</organism>
<sequence length="552" mass="58039">MKFSTILASTLSLATFVTAQPIAPVSEQLTVKLETREMGESIIEAYQLEQRDISDIISSLYSSINFTAIIDDIDFDGIAEWINGLLTENNNIQYLENLLNFVGRTNLVPVLIGFIVSNNATRSIAYQAVVSAVNSGIDPEPLFVALKDSGLLYTIIADLVENENTLPLVFRVITQTLSGIDFGELISQFLAGGSATVTLQTNSNGGSNTGAQAVPTLVISNPLGGSGDSGSATPANTQATGGNTQASSYSSVDVNSINQLISDAAAENTNSGNAGGNTNIATSLTRTTSQGQNQGQNQGQGQATSYDLATLTGPAFQSVPTSQIGQGPTSVNYASLTAVASALGGSAKKRDALDEVLEIVAQKRAEEYDEAVIESEMAKRDGVQDLLTTIFTAIAESNLINETINYLLTDSQFEGSVVLIIRDVLASLTPATFEFNTDNPLIAAIQNSGLIPDLISRALNDDDLKASLLRDVRQVISQISSYLGISKREVYDKLYARDEEVTSSFISIVSQSTINSNASSVATIDAANAGSPASLNLVSVALAAIGLSAFVL</sequence>
<keyword evidence="2" id="KW-0732">Signal</keyword>
<name>A0A8X7NRG5_CANPA</name>
<dbReference type="EMBL" id="JABWAB010000001">
    <property type="protein sequence ID" value="KAF6059602.1"/>
    <property type="molecule type" value="Genomic_DNA"/>
</dbReference>
<evidence type="ECO:0000313" key="4">
    <source>
        <dbReference type="Proteomes" id="UP000590412"/>
    </source>
</evidence>
<dbReference type="OrthoDB" id="4025103at2759"/>
<evidence type="ECO:0000256" key="2">
    <source>
        <dbReference type="SAM" id="SignalP"/>
    </source>
</evidence>
<gene>
    <name evidence="3" type="ORF">FOB60_001184</name>
</gene>
<dbReference type="AlphaFoldDB" id="A0A8X7NRG5"/>
<dbReference type="Proteomes" id="UP000590412">
    <property type="component" value="Unassembled WGS sequence"/>
</dbReference>
<feature type="chain" id="PRO_5044694623" description="GPI-anchored protein" evidence="2">
    <location>
        <begin position="20"/>
        <end position="552"/>
    </location>
</feature>
<evidence type="ECO:0008006" key="5">
    <source>
        <dbReference type="Google" id="ProtNLM"/>
    </source>
</evidence>
<accession>A0A8X7NRG5</accession>
<proteinExistence type="predicted"/>